<reference evidence="1" key="1">
    <citation type="submission" date="2014-09" db="EMBL/GenBank/DDBJ databases">
        <authorList>
            <person name="Magalhaes I.L.F."/>
            <person name="Oliveira U."/>
            <person name="Santos F.R."/>
            <person name="Vidigal T.H.D.A."/>
            <person name="Brescovit A.D."/>
            <person name="Santos A.J."/>
        </authorList>
    </citation>
    <scope>NUCLEOTIDE SEQUENCE</scope>
    <source>
        <tissue evidence="1">Shoot tissue taken approximately 20 cm above the soil surface</tissue>
    </source>
</reference>
<protein>
    <submittedName>
        <fullName evidence="1">Pco089553b</fullName>
    </submittedName>
</protein>
<name>A0A0A9DB90_ARUDO</name>
<evidence type="ECO:0000313" key="1">
    <source>
        <dbReference type="EMBL" id="JAD85056.1"/>
    </source>
</evidence>
<dbReference type="EMBL" id="GBRH01212839">
    <property type="protein sequence ID" value="JAD85056.1"/>
    <property type="molecule type" value="Transcribed_RNA"/>
</dbReference>
<dbReference type="AlphaFoldDB" id="A0A0A9DB90"/>
<accession>A0A0A9DB90</accession>
<sequence length="77" mass="8424">MDALNMICVRPGIYVSSFAVYTTPSAWNFTSQGMLLAALPCRGILGPSSRKFRARCRCGSPWHSRSVASAPFEPLTE</sequence>
<reference evidence="1" key="2">
    <citation type="journal article" date="2015" name="Data Brief">
        <title>Shoot transcriptome of the giant reed, Arundo donax.</title>
        <authorList>
            <person name="Barrero R.A."/>
            <person name="Guerrero F.D."/>
            <person name="Moolhuijzen P."/>
            <person name="Goolsby J.A."/>
            <person name="Tidwell J."/>
            <person name="Bellgard S.E."/>
            <person name="Bellgard M.I."/>
        </authorList>
    </citation>
    <scope>NUCLEOTIDE SEQUENCE</scope>
    <source>
        <tissue evidence="1">Shoot tissue taken approximately 20 cm above the soil surface</tissue>
    </source>
</reference>
<organism evidence="1">
    <name type="scientific">Arundo donax</name>
    <name type="common">Giant reed</name>
    <name type="synonym">Donax arundinaceus</name>
    <dbReference type="NCBI Taxonomy" id="35708"/>
    <lineage>
        <taxon>Eukaryota</taxon>
        <taxon>Viridiplantae</taxon>
        <taxon>Streptophyta</taxon>
        <taxon>Embryophyta</taxon>
        <taxon>Tracheophyta</taxon>
        <taxon>Spermatophyta</taxon>
        <taxon>Magnoliopsida</taxon>
        <taxon>Liliopsida</taxon>
        <taxon>Poales</taxon>
        <taxon>Poaceae</taxon>
        <taxon>PACMAD clade</taxon>
        <taxon>Arundinoideae</taxon>
        <taxon>Arundineae</taxon>
        <taxon>Arundo</taxon>
    </lineage>
</organism>
<proteinExistence type="predicted"/>